<dbReference type="VEuPathDB" id="TrichDB:TVAGG3_0095360"/>
<dbReference type="EMBL" id="DS117593">
    <property type="protein sequence ID" value="EAX81449.1"/>
    <property type="molecule type" value="Genomic_DNA"/>
</dbReference>
<dbReference type="VEuPathDB" id="TrichDB:TVAG_097330"/>
<evidence type="ECO:0000313" key="1">
    <source>
        <dbReference type="EMBL" id="EAX81449.1"/>
    </source>
</evidence>
<keyword evidence="2" id="KW-1185">Reference proteome</keyword>
<reference evidence="1" key="1">
    <citation type="submission" date="2006-10" db="EMBL/GenBank/DDBJ databases">
        <authorList>
            <person name="Amadeo P."/>
            <person name="Zhao Q."/>
            <person name="Wortman J."/>
            <person name="Fraser-Liggett C."/>
            <person name="Carlton J."/>
        </authorList>
    </citation>
    <scope>NUCLEOTIDE SEQUENCE</scope>
    <source>
        <strain evidence="1">G3</strain>
    </source>
</reference>
<gene>
    <name evidence="1" type="ORF">TVAG_097330</name>
</gene>
<organism evidence="1 2">
    <name type="scientific">Trichomonas vaginalis (strain ATCC PRA-98 / G3)</name>
    <dbReference type="NCBI Taxonomy" id="412133"/>
    <lineage>
        <taxon>Eukaryota</taxon>
        <taxon>Metamonada</taxon>
        <taxon>Parabasalia</taxon>
        <taxon>Trichomonadida</taxon>
        <taxon>Trichomonadidae</taxon>
        <taxon>Trichomonas</taxon>
    </lineage>
</organism>
<name>A2GN19_TRIV3</name>
<dbReference type="Proteomes" id="UP000001542">
    <property type="component" value="Unassembled WGS sequence"/>
</dbReference>
<dbReference type="AlphaFoldDB" id="A2GN19"/>
<dbReference type="RefSeq" id="XP_001294379.1">
    <property type="nucleotide sequence ID" value="XM_001294378.1"/>
</dbReference>
<feature type="non-terminal residue" evidence="1">
    <location>
        <position position="347"/>
    </location>
</feature>
<protein>
    <submittedName>
        <fullName evidence="1">Uncharacterized protein</fullName>
    </submittedName>
</protein>
<sequence length="347" mass="40006">MAKLLIASNTRGNTQGMFWKKKAQHYIMNTPYEVTKNMTKEAREKTERRFKQELLQSNLLLVDMLVGTYEMMCRALTNAEPEVKGVKMKYTLVFDELQEALTVTSPRFSASFRCLSMCADLFKKERDGGEDVLFLMMTGNSGILNQKSPHVSAFVEDATILEHESMPKMVNDCRLRVLADKNGWANKDTNPLNVFIRDINGSTQYKFVLQSYEYDFDRSVWTYTALENGQDNQPKCEWFNLNFPQLLKKHQWLYSLAKCVIEGRKLRAALCIVNNKDDAVIVDRCVVMMVKLTMVFFGLRPPTSWCEDTISIQNGSDKKLYNVTRNSYEAMSAEKASIMTDNNLKWL</sequence>
<reference evidence="1" key="2">
    <citation type="journal article" date="2007" name="Science">
        <title>Draft genome sequence of the sexually transmitted pathogen Trichomonas vaginalis.</title>
        <authorList>
            <person name="Carlton J.M."/>
            <person name="Hirt R.P."/>
            <person name="Silva J.C."/>
            <person name="Delcher A.L."/>
            <person name="Schatz M."/>
            <person name="Zhao Q."/>
            <person name="Wortman J.R."/>
            <person name="Bidwell S.L."/>
            <person name="Alsmark U.C.M."/>
            <person name="Besteiro S."/>
            <person name="Sicheritz-Ponten T."/>
            <person name="Noel C.J."/>
            <person name="Dacks J.B."/>
            <person name="Foster P.G."/>
            <person name="Simillion C."/>
            <person name="Van de Peer Y."/>
            <person name="Miranda-Saavedra D."/>
            <person name="Barton G.J."/>
            <person name="Westrop G.D."/>
            <person name="Mueller S."/>
            <person name="Dessi D."/>
            <person name="Fiori P.L."/>
            <person name="Ren Q."/>
            <person name="Paulsen I."/>
            <person name="Zhang H."/>
            <person name="Bastida-Corcuera F.D."/>
            <person name="Simoes-Barbosa A."/>
            <person name="Brown M.T."/>
            <person name="Hayes R.D."/>
            <person name="Mukherjee M."/>
            <person name="Okumura C.Y."/>
            <person name="Schneider R."/>
            <person name="Smith A.J."/>
            <person name="Vanacova S."/>
            <person name="Villalvazo M."/>
            <person name="Haas B.J."/>
            <person name="Pertea M."/>
            <person name="Feldblyum T.V."/>
            <person name="Utterback T.R."/>
            <person name="Shu C.L."/>
            <person name="Osoegawa K."/>
            <person name="de Jong P.J."/>
            <person name="Hrdy I."/>
            <person name="Horvathova L."/>
            <person name="Zubacova Z."/>
            <person name="Dolezal P."/>
            <person name="Malik S.B."/>
            <person name="Logsdon J.M. Jr."/>
            <person name="Henze K."/>
            <person name="Gupta A."/>
            <person name="Wang C.C."/>
            <person name="Dunne R.L."/>
            <person name="Upcroft J.A."/>
            <person name="Upcroft P."/>
            <person name="White O."/>
            <person name="Salzberg S.L."/>
            <person name="Tang P."/>
            <person name="Chiu C.-H."/>
            <person name="Lee Y.-S."/>
            <person name="Embley T.M."/>
            <person name="Coombs G.H."/>
            <person name="Mottram J.C."/>
            <person name="Tachezy J."/>
            <person name="Fraser-Liggett C.M."/>
            <person name="Johnson P.J."/>
        </authorList>
    </citation>
    <scope>NUCLEOTIDE SEQUENCE [LARGE SCALE GENOMIC DNA]</scope>
    <source>
        <strain evidence="1">G3</strain>
    </source>
</reference>
<evidence type="ECO:0000313" key="2">
    <source>
        <dbReference type="Proteomes" id="UP000001542"/>
    </source>
</evidence>
<proteinExistence type="predicted"/>
<accession>A2GN19</accession>
<dbReference type="InParanoid" id="A2GN19"/>
<dbReference type="KEGG" id="tva:4739073"/>